<dbReference type="Gene3D" id="3.10.450.50">
    <property type="match status" value="1"/>
</dbReference>
<evidence type="ECO:0000313" key="1">
    <source>
        <dbReference type="EMBL" id="OQP62266.1"/>
    </source>
</evidence>
<comment type="caution">
    <text evidence="1">The sequence shown here is derived from an EMBL/GenBank/DDBJ whole genome shotgun (WGS) entry which is preliminary data.</text>
</comment>
<dbReference type="SUPFAM" id="SSF54427">
    <property type="entry name" value="NTF2-like"/>
    <property type="match status" value="1"/>
</dbReference>
<reference evidence="2" key="1">
    <citation type="submission" date="2016-04" db="EMBL/GenBank/DDBJ databases">
        <authorList>
            <person name="Chen L."/>
            <person name="Zhuang W."/>
            <person name="Wang G."/>
        </authorList>
    </citation>
    <scope>NUCLEOTIDE SEQUENCE [LARGE SCALE GENOMIC DNA]</scope>
    <source>
        <strain evidence="2">208</strain>
    </source>
</reference>
<evidence type="ECO:0008006" key="3">
    <source>
        <dbReference type="Google" id="ProtNLM"/>
    </source>
</evidence>
<dbReference type="InterPro" id="IPR009959">
    <property type="entry name" value="Cyclase_SnoaL-like"/>
</dbReference>
<dbReference type="GO" id="GO:0030638">
    <property type="term" value="P:polyketide metabolic process"/>
    <property type="evidence" value="ECO:0007669"/>
    <property type="project" value="InterPro"/>
</dbReference>
<dbReference type="EMBL" id="LWBP01000123">
    <property type="protein sequence ID" value="OQP62266.1"/>
    <property type="molecule type" value="Genomic_DNA"/>
</dbReference>
<dbReference type="AlphaFoldDB" id="A0A1V9FVI8"/>
<dbReference type="InterPro" id="IPR032710">
    <property type="entry name" value="NTF2-like_dom_sf"/>
</dbReference>
<dbReference type="OrthoDB" id="4774596at2"/>
<keyword evidence="2" id="KW-1185">Reference proteome</keyword>
<protein>
    <recommendedName>
        <fullName evidence="3">Ester cyclase</fullName>
    </recommendedName>
</protein>
<dbReference type="STRING" id="550983.A4R26_18520"/>
<name>A0A1V9FVI8_9BACT</name>
<dbReference type="RefSeq" id="WP_081164057.1">
    <property type="nucleotide sequence ID" value="NZ_LWBP01000123.1"/>
</dbReference>
<proteinExistence type="predicted"/>
<dbReference type="PANTHER" id="PTHR38436:SF1">
    <property type="entry name" value="ESTER CYCLASE"/>
    <property type="match status" value="1"/>
</dbReference>
<sequence>MTTTEENKALVRRFFAAIENNQLDEFDTIIAADYDDHLPGQSPGREVLKKYFAGLHAAFGNLKLPILALIGEGDKVAVYNSVQGIHQGDYGAFKAKGNPVDAKAFQLYRIENGQLAEHWEVADFMTLVHQIQA</sequence>
<accession>A0A1V9FVI8</accession>
<dbReference type="Pfam" id="PF07366">
    <property type="entry name" value="SnoaL"/>
    <property type="match status" value="1"/>
</dbReference>
<gene>
    <name evidence="1" type="ORF">A4R26_18520</name>
</gene>
<dbReference type="Proteomes" id="UP000192276">
    <property type="component" value="Unassembled WGS sequence"/>
</dbReference>
<organism evidence="1 2">
    <name type="scientific">Niastella populi</name>
    <dbReference type="NCBI Taxonomy" id="550983"/>
    <lineage>
        <taxon>Bacteria</taxon>
        <taxon>Pseudomonadati</taxon>
        <taxon>Bacteroidota</taxon>
        <taxon>Chitinophagia</taxon>
        <taxon>Chitinophagales</taxon>
        <taxon>Chitinophagaceae</taxon>
        <taxon>Niastella</taxon>
    </lineage>
</organism>
<dbReference type="PANTHER" id="PTHR38436">
    <property type="entry name" value="POLYKETIDE CYCLASE SNOAL-LIKE DOMAIN"/>
    <property type="match status" value="1"/>
</dbReference>
<evidence type="ECO:0000313" key="2">
    <source>
        <dbReference type="Proteomes" id="UP000192276"/>
    </source>
</evidence>